<dbReference type="PANTHER" id="PTHR11319">
    <property type="entry name" value="G PROTEIN-COUPLED RECEPTOR-RELATED"/>
    <property type="match status" value="1"/>
</dbReference>
<keyword evidence="6" id="KW-0472">Membrane</keyword>
<organism evidence="8 9">
    <name type="scientific">Cymbomonas tetramitiformis</name>
    <dbReference type="NCBI Taxonomy" id="36881"/>
    <lineage>
        <taxon>Eukaryota</taxon>
        <taxon>Viridiplantae</taxon>
        <taxon>Chlorophyta</taxon>
        <taxon>Pyramimonadophyceae</taxon>
        <taxon>Pyramimonadales</taxon>
        <taxon>Pyramimonadaceae</taxon>
        <taxon>Cymbomonas</taxon>
    </lineage>
</organism>
<keyword evidence="5" id="KW-0732">Signal</keyword>
<protein>
    <recommendedName>
        <fullName evidence="10">Right handed beta helix domain-containing protein</fullName>
    </recommendedName>
</protein>
<evidence type="ECO:0000256" key="1">
    <source>
        <dbReference type="ARBA" id="ARBA00004196"/>
    </source>
</evidence>
<dbReference type="GO" id="GO:0005576">
    <property type="term" value="C:extracellular region"/>
    <property type="evidence" value="ECO:0007669"/>
    <property type="project" value="UniProtKB-SubCell"/>
</dbReference>
<evidence type="ECO:0000256" key="2">
    <source>
        <dbReference type="ARBA" id="ARBA00004442"/>
    </source>
</evidence>
<dbReference type="Pfam" id="PF02415">
    <property type="entry name" value="Chlam_PMP"/>
    <property type="match status" value="2"/>
</dbReference>
<feature type="non-terminal residue" evidence="8">
    <location>
        <position position="1"/>
    </location>
</feature>
<keyword evidence="9" id="KW-1185">Reference proteome</keyword>
<evidence type="ECO:0000256" key="3">
    <source>
        <dbReference type="ARBA" id="ARBA00004613"/>
    </source>
</evidence>
<evidence type="ECO:0000313" key="8">
    <source>
        <dbReference type="EMBL" id="KAK3256750.1"/>
    </source>
</evidence>
<evidence type="ECO:0000256" key="7">
    <source>
        <dbReference type="ARBA" id="ARBA00023237"/>
    </source>
</evidence>
<evidence type="ECO:0000256" key="6">
    <source>
        <dbReference type="ARBA" id="ARBA00023136"/>
    </source>
</evidence>
<sequence length="427" mass="45133">AFATTSTHKGTNSLVLWGGDDGAVKKDGTVWRRLMGNVRTVGSEEVPSGALASVIENLMDDDRVVLTAGEFLVDRSLVLADRKRVALRGASSTAGAEGTRVILELGDSDGTGEEEFWLQLSATFFSMFNIRIQKASGSQRRASGVQLTDLSRLVTFGVVFDGLTTALNMTASRLEMYGSVVQGTPGQWSAGLHLYDCQCVIFGSMFKNLNRTSSGAAIEMRFSYGVAVLEEVTFENCLSDTEGGALLMYQSLISGSFLYFTNNIAGGDGGALAVKGNSFINISASVMQFNSAVSGGGIRLLSSTMVLTDTLLKNNKAVRMGGALSHELSRLHVEGCTFLSNIAEEGGAIKLVLKSGEASDIFVSCNFSNNLASWTGGAISTNDGSVKLLHTVLESNHALVQGGGAIVGRGGSLDLENCTVQNNQVRR</sequence>
<dbReference type="InterPro" id="IPR011050">
    <property type="entry name" value="Pectin_lyase_fold/virulence"/>
</dbReference>
<keyword evidence="4" id="KW-0964">Secreted</keyword>
<gene>
    <name evidence="8" type="ORF">CYMTET_34129</name>
</gene>
<accession>A0AAE0FBU2</accession>
<reference evidence="8 9" key="1">
    <citation type="journal article" date="2015" name="Genome Biol. Evol.">
        <title>Comparative Genomics of a Bacterivorous Green Alga Reveals Evolutionary Causalities and Consequences of Phago-Mixotrophic Mode of Nutrition.</title>
        <authorList>
            <person name="Burns J.A."/>
            <person name="Paasch A."/>
            <person name="Narechania A."/>
            <person name="Kim E."/>
        </authorList>
    </citation>
    <scope>NUCLEOTIDE SEQUENCE [LARGE SCALE GENOMIC DNA]</scope>
    <source>
        <strain evidence="8 9">PLY_AMNH</strain>
    </source>
</reference>
<dbReference type="PANTHER" id="PTHR11319:SF35">
    <property type="entry name" value="OUTER MEMBRANE PROTEIN PMPC-RELATED"/>
    <property type="match status" value="1"/>
</dbReference>
<evidence type="ECO:0000256" key="5">
    <source>
        <dbReference type="ARBA" id="ARBA00022729"/>
    </source>
</evidence>
<dbReference type="Proteomes" id="UP001190700">
    <property type="component" value="Unassembled WGS sequence"/>
</dbReference>
<dbReference type="AlphaFoldDB" id="A0AAE0FBU2"/>
<evidence type="ECO:0008006" key="10">
    <source>
        <dbReference type="Google" id="ProtNLM"/>
    </source>
</evidence>
<proteinExistence type="predicted"/>
<dbReference type="EMBL" id="LGRX02021372">
    <property type="protein sequence ID" value="KAK3256750.1"/>
    <property type="molecule type" value="Genomic_DNA"/>
</dbReference>
<comment type="caution">
    <text evidence="8">The sequence shown here is derived from an EMBL/GenBank/DDBJ whole genome shotgun (WGS) entry which is preliminary data.</text>
</comment>
<dbReference type="SUPFAM" id="SSF51126">
    <property type="entry name" value="Pectin lyase-like"/>
    <property type="match status" value="1"/>
</dbReference>
<evidence type="ECO:0000256" key="4">
    <source>
        <dbReference type="ARBA" id="ARBA00022525"/>
    </source>
</evidence>
<comment type="subcellular location">
    <subcellularLocation>
        <location evidence="1">Cell envelope</location>
    </subcellularLocation>
    <subcellularLocation>
        <location evidence="2">Cell outer membrane</location>
    </subcellularLocation>
    <subcellularLocation>
        <location evidence="3">Secreted</location>
    </subcellularLocation>
</comment>
<dbReference type="InterPro" id="IPR003368">
    <property type="entry name" value="POMP_repeat"/>
</dbReference>
<keyword evidence="7" id="KW-0998">Cell outer membrane</keyword>
<name>A0AAE0FBU2_9CHLO</name>
<evidence type="ECO:0000313" key="9">
    <source>
        <dbReference type="Proteomes" id="UP001190700"/>
    </source>
</evidence>